<dbReference type="RefSeq" id="XP_016252564.1">
    <property type="nucleotide sequence ID" value="XM_016390662.1"/>
</dbReference>
<reference evidence="3 4" key="1">
    <citation type="submission" date="2015-01" db="EMBL/GenBank/DDBJ databases">
        <title>The Genome Sequence of Cladophialophora immunda CBS83496.</title>
        <authorList>
            <consortium name="The Broad Institute Genomics Platform"/>
            <person name="Cuomo C."/>
            <person name="de Hoog S."/>
            <person name="Gorbushina A."/>
            <person name="Stielow B."/>
            <person name="Teixiera M."/>
            <person name="Abouelleil A."/>
            <person name="Chapman S.B."/>
            <person name="Priest M."/>
            <person name="Young S.K."/>
            <person name="Wortman J."/>
            <person name="Nusbaum C."/>
            <person name="Birren B."/>
        </authorList>
    </citation>
    <scope>NUCLEOTIDE SEQUENCE [LARGE SCALE GENOMIC DNA]</scope>
    <source>
        <strain evidence="3 4">CBS 83496</strain>
    </source>
</reference>
<dbReference type="HOGENOM" id="CLU_391797_0_0_1"/>
<sequence length="698" mass="78050">MPSTVSADEELLTGDQVYQYLLPRSPGLVPVKISFEAEDDSFFANRPSTAETDFHELSFPGLLPLVDEPTVEDSNASAQNQDHSQIGSRPDSNSLESDDLENEAVVDRVQNPDSDSTLQPVPRPPDQESENSTRRDIRRSKLKWDVPIVLAGSEVLACPDTGSEQNILSKEIATQLGILDLVDSSRSGRFVLGNGRDVQSLGAVDMELYFSREPQGFLKCMFHVFESLIRPAILGGVFLRRTETLTKHRQSRLRQRLVQSSTRLQVMHLGAARERFRCYVDGSLVAAHADTGSEMDVVSREFVRKSSQRPRALQDPLPVEFADGSIGWISHQIFTRFSANLERPKSEWAGKWFYVLDDLPCEILLGEETLDHLDAFNRETSFAMEVLDADGIELCTIFWASHLEHKMANVLGFNWKGRTTKRKNDTDEAANRVAEVSLAFDDPLLADVDPKFRQWVGEMLSGKEVRSDQLSLPHSIDSTLLNALDGWEMNRRSQTKHQSGSTEQVLEEQRQLVFDSSRETVLLGLRRAALPPLDEAISLLSSSFLPSPHSHPATPPPTTESGPSGSHSLHPDTENGVRTHPHRCPIEGCLAPPFQTSYLLNCHMNVHVPGSVHFCPVNGCPRGPGGMGFKRKNECDRHQLVHLSPGYVCPFCPPQQQQQQKYPRPDNLQRHVRLHHPDIAPDNPPLRSVLNRGIDRVP</sequence>
<accession>A0A0D2CM88</accession>
<feature type="region of interest" description="Disordered" evidence="1">
    <location>
        <begin position="547"/>
        <end position="579"/>
    </location>
</feature>
<dbReference type="Proteomes" id="UP000054466">
    <property type="component" value="Unassembled WGS sequence"/>
</dbReference>
<gene>
    <name evidence="3" type="ORF">PV07_03901</name>
</gene>
<name>A0A0D2CM88_9EURO</name>
<feature type="compositionally biased region" description="Polar residues" evidence="1">
    <location>
        <begin position="72"/>
        <end position="95"/>
    </location>
</feature>
<dbReference type="Gene3D" id="2.40.70.10">
    <property type="entry name" value="Acid Proteases"/>
    <property type="match status" value="1"/>
</dbReference>
<dbReference type="InterPro" id="IPR013087">
    <property type="entry name" value="Znf_C2H2_type"/>
</dbReference>
<organism evidence="3 4">
    <name type="scientific">Cladophialophora immunda</name>
    <dbReference type="NCBI Taxonomy" id="569365"/>
    <lineage>
        <taxon>Eukaryota</taxon>
        <taxon>Fungi</taxon>
        <taxon>Dikarya</taxon>
        <taxon>Ascomycota</taxon>
        <taxon>Pezizomycotina</taxon>
        <taxon>Eurotiomycetes</taxon>
        <taxon>Chaetothyriomycetidae</taxon>
        <taxon>Chaetothyriales</taxon>
        <taxon>Herpotrichiellaceae</taxon>
        <taxon>Cladophialophora</taxon>
    </lineage>
</organism>
<evidence type="ECO:0000313" key="3">
    <source>
        <dbReference type="EMBL" id="KIW32348.1"/>
    </source>
</evidence>
<dbReference type="CDD" id="cd00303">
    <property type="entry name" value="retropepsin_like"/>
    <property type="match status" value="2"/>
</dbReference>
<feature type="domain" description="C2H2-type" evidence="2">
    <location>
        <begin position="647"/>
        <end position="675"/>
    </location>
</feature>
<evidence type="ECO:0000313" key="4">
    <source>
        <dbReference type="Proteomes" id="UP000054466"/>
    </source>
</evidence>
<evidence type="ECO:0000259" key="2">
    <source>
        <dbReference type="SMART" id="SM00355"/>
    </source>
</evidence>
<feature type="region of interest" description="Disordered" evidence="1">
    <location>
        <begin position="65"/>
        <end position="137"/>
    </location>
</feature>
<dbReference type="GeneID" id="27343095"/>
<feature type="domain" description="C2H2-type" evidence="2">
    <location>
        <begin position="582"/>
        <end position="607"/>
    </location>
</feature>
<keyword evidence="4" id="KW-1185">Reference proteome</keyword>
<dbReference type="OrthoDB" id="4160705at2759"/>
<protein>
    <recommendedName>
        <fullName evidence="2">C2H2-type domain-containing protein</fullName>
    </recommendedName>
</protein>
<dbReference type="STRING" id="569365.A0A0D2CM88"/>
<feature type="domain" description="C2H2-type" evidence="2">
    <location>
        <begin position="613"/>
        <end position="642"/>
    </location>
</feature>
<evidence type="ECO:0000256" key="1">
    <source>
        <dbReference type="SAM" id="MobiDB-lite"/>
    </source>
</evidence>
<proteinExistence type="predicted"/>
<dbReference type="EMBL" id="KN847041">
    <property type="protein sequence ID" value="KIW32348.1"/>
    <property type="molecule type" value="Genomic_DNA"/>
</dbReference>
<dbReference type="VEuPathDB" id="FungiDB:PV07_03901"/>
<dbReference type="Gene3D" id="3.30.160.60">
    <property type="entry name" value="Classic Zinc Finger"/>
    <property type="match status" value="1"/>
</dbReference>
<dbReference type="AlphaFoldDB" id="A0A0D2CM88"/>
<dbReference type="InterPro" id="IPR021109">
    <property type="entry name" value="Peptidase_aspartic_dom_sf"/>
</dbReference>
<feature type="region of interest" description="Disordered" evidence="1">
    <location>
        <begin position="675"/>
        <end position="698"/>
    </location>
</feature>
<dbReference type="SMART" id="SM00355">
    <property type="entry name" value="ZnF_C2H2"/>
    <property type="match status" value="3"/>
</dbReference>